<evidence type="ECO:0008006" key="3">
    <source>
        <dbReference type="Google" id="ProtNLM"/>
    </source>
</evidence>
<dbReference type="InterPro" id="IPR027417">
    <property type="entry name" value="P-loop_NTPase"/>
</dbReference>
<dbReference type="SUPFAM" id="SSF52540">
    <property type="entry name" value="P-loop containing nucleoside triphosphate hydrolases"/>
    <property type="match status" value="1"/>
</dbReference>
<dbReference type="EMBL" id="WAIE01000002">
    <property type="protein sequence ID" value="KAB1442186.1"/>
    <property type="molecule type" value="Genomic_DNA"/>
</dbReference>
<protein>
    <recommendedName>
        <fullName evidence="3">Sulfotransferase family protein</fullName>
    </recommendedName>
</protein>
<dbReference type="OrthoDB" id="1429303at2"/>
<evidence type="ECO:0000313" key="2">
    <source>
        <dbReference type="Proteomes" id="UP000438699"/>
    </source>
</evidence>
<proteinExistence type="predicted"/>
<accession>A0A6N6N5M0</accession>
<name>A0A6N6N5M0_9BACT</name>
<keyword evidence="2" id="KW-1185">Reference proteome</keyword>
<reference evidence="1 2" key="1">
    <citation type="journal article" date="2017" name="Int. J. Syst. Evol. Microbiol.">
        <title>Desulfovibrio senegalensis sp. nov., a mesophilic sulfate reducer isolated from marine sediment.</title>
        <authorList>
            <person name="Thioye A."/>
            <person name="Gam Z.B.A."/>
            <person name="Mbengue M."/>
            <person name="Cayol J.L."/>
            <person name="Joseph-Bartoli M."/>
            <person name="Toure-Kane C."/>
            <person name="Labat M."/>
        </authorList>
    </citation>
    <scope>NUCLEOTIDE SEQUENCE [LARGE SCALE GENOMIC DNA]</scope>
    <source>
        <strain evidence="1 2">DSM 101509</strain>
    </source>
</reference>
<evidence type="ECO:0000313" key="1">
    <source>
        <dbReference type="EMBL" id="KAB1442186.1"/>
    </source>
</evidence>
<organism evidence="1 2">
    <name type="scientific">Pseudodesulfovibrio senegalensis</name>
    <dbReference type="NCBI Taxonomy" id="1721087"/>
    <lineage>
        <taxon>Bacteria</taxon>
        <taxon>Pseudomonadati</taxon>
        <taxon>Thermodesulfobacteriota</taxon>
        <taxon>Desulfovibrionia</taxon>
        <taxon>Desulfovibrionales</taxon>
        <taxon>Desulfovibrionaceae</taxon>
    </lineage>
</organism>
<dbReference type="Proteomes" id="UP000438699">
    <property type="component" value="Unassembled WGS sequence"/>
</dbReference>
<dbReference type="RefSeq" id="WP_151150407.1">
    <property type="nucleotide sequence ID" value="NZ_WAIE01000002.1"/>
</dbReference>
<gene>
    <name evidence="1" type="ORF">F8A88_06900</name>
</gene>
<comment type="caution">
    <text evidence="1">The sequence shown here is derived from an EMBL/GenBank/DDBJ whole genome shotgun (WGS) entry which is preliminary data.</text>
</comment>
<dbReference type="Gene3D" id="3.40.50.300">
    <property type="entry name" value="P-loop containing nucleotide triphosphate hydrolases"/>
    <property type="match status" value="1"/>
</dbReference>
<sequence>MTDNSEKQELKNVFVLGTGRCGTVSFIKACQHMTNWTAAHESNTHRLFQERLDYPGHHIEADNRLSWMLGRLDHVYGDGPLYVHIYRDPMETARSYSRRTWSGGIMRAYAEGIILHKPDIPSSHSAEEYALDMIDVVTANIRCFLKDKSKVMPFPLHRAKQLWPVFWKLIRATGDYEQSLESWDVRHNAS</sequence>
<dbReference type="AlphaFoldDB" id="A0A6N6N5M0"/>